<dbReference type="EMBL" id="CAKKNE010000001">
    <property type="protein sequence ID" value="CAH0366424.1"/>
    <property type="molecule type" value="Genomic_DNA"/>
</dbReference>
<feature type="transmembrane region" description="Helical" evidence="7">
    <location>
        <begin position="19"/>
        <end position="42"/>
    </location>
</feature>
<feature type="transmembrane region" description="Helical" evidence="7">
    <location>
        <begin position="86"/>
        <end position="105"/>
    </location>
</feature>
<keyword evidence="4 7" id="KW-1133">Transmembrane helix</keyword>
<dbReference type="GO" id="GO:0016020">
    <property type="term" value="C:membrane"/>
    <property type="evidence" value="ECO:0007669"/>
    <property type="project" value="UniProtKB-SubCell"/>
</dbReference>
<feature type="domain" description="Tudor" evidence="8">
    <location>
        <begin position="612"/>
        <end position="670"/>
    </location>
</feature>
<feature type="region of interest" description="Disordered" evidence="6">
    <location>
        <begin position="431"/>
        <end position="478"/>
    </location>
</feature>
<feature type="transmembrane region" description="Helical" evidence="7">
    <location>
        <begin position="186"/>
        <end position="208"/>
    </location>
</feature>
<dbReference type="GO" id="GO:0022857">
    <property type="term" value="F:transmembrane transporter activity"/>
    <property type="evidence" value="ECO:0007669"/>
    <property type="project" value="InterPro"/>
</dbReference>
<accession>A0A8J2SDB2</accession>
<protein>
    <recommendedName>
        <fullName evidence="12">Tudor domain-containing protein</fullName>
    </recommendedName>
</protein>
<feature type="domain" description="Tudor" evidence="8">
    <location>
        <begin position="553"/>
        <end position="609"/>
    </location>
</feature>
<dbReference type="PROSITE" id="PS50304">
    <property type="entry name" value="TUDOR"/>
    <property type="match status" value="2"/>
</dbReference>
<dbReference type="CDD" id="cd21182">
    <property type="entry name" value="Tudor_SMN_SPF30-like"/>
    <property type="match status" value="1"/>
</dbReference>
<dbReference type="SMART" id="SM00743">
    <property type="entry name" value="Agenet"/>
    <property type="match status" value="1"/>
</dbReference>
<feature type="transmembrane region" description="Helical" evidence="7">
    <location>
        <begin position="273"/>
        <end position="294"/>
    </location>
</feature>
<organism evidence="10 11">
    <name type="scientific">Pelagomonas calceolata</name>
    <dbReference type="NCBI Taxonomy" id="35677"/>
    <lineage>
        <taxon>Eukaryota</taxon>
        <taxon>Sar</taxon>
        <taxon>Stramenopiles</taxon>
        <taxon>Ochrophyta</taxon>
        <taxon>Pelagophyceae</taxon>
        <taxon>Pelagomonadales</taxon>
        <taxon>Pelagomonadaceae</taxon>
        <taxon>Pelagomonas</taxon>
    </lineage>
</organism>
<dbReference type="Gene3D" id="2.30.30.140">
    <property type="match status" value="2"/>
</dbReference>
<keyword evidence="11" id="KW-1185">Reference proteome</keyword>
<feature type="transmembrane region" description="Helical" evidence="7">
    <location>
        <begin position="143"/>
        <end position="166"/>
    </location>
</feature>
<evidence type="ECO:0000256" key="1">
    <source>
        <dbReference type="ARBA" id="ARBA00004141"/>
    </source>
</evidence>
<evidence type="ECO:0000256" key="2">
    <source>
        <dbReference type="ARBA" id="ARBA00022448"/>
    </source>
</evidence>
<dbReference type="InterPro" id="IPR011701">
    <property type="entry name" value="MFS"/>
</dbReference>
<sequence length="793" mass="84866">MGAPAATPQTPLPKAAMAVVFLIQISEALGGFALFPFVVFMLRDLGVSERNLGFYSGLLGASFFIGQVFSSYHWGRLADRYGCRACLVFGGLAASFSSAVFGFVPNVTWAVVARVASGLLNGTIGIIKSHVSQITDETNRPHAFSLFPVGFGIGIVSASYLGGALARPADTWPGVFGSEFWEAYPYALPLLVCAVYQFLTSLLACAVLRDAPRTAAYEAVGAASTTSLPVWRRRGPVLSCAAYALLAGAQILFDELFPLYARGCLEWKPPRIGRFLALGGGSLLIGSFAAPHVLRLSSGNASRVFVVCNLVNVPLGIVVPALSSFAGLFPVYVSLRVTQTIAFCQVMLLVNTSAPMSELGAVNGLGQTLAAAMRALGPLGGGASWSGALSLARDSGAAAETCPGVYAYLPYGARAFLVVAAIAAACGLPTPTPAVDDVDDDEERKDPDESVVFAPSFSSEKETPSPRTKKMAAPTGSSADLAEKLRTYGEQLAQVEQLLAQDPDNEQFKKLRQDLLEVTKLTEDLLKYDHEKKEQEQPDATQGEEQEGIDIDPFQVGMRCEGKFNDGWYPAVITAVAGGAYTVVYIGFGNTEVVDADGIRPLICDDPLDPAQVVVGAELVGRYSGDGKYYDVVVEAVTDFGYKVSFTEYGNSEELPLEYLRVRSQTGQLPDANEGLVREADGTYRIPEHLKVLPSDSEQDRLRKRRRVKALKQKLKQSEQDAARDQSKNSWQAFQQKGAKRRVAGSMKGVRKESIFAAPTTVDGKVGVTGSGRDMTEFGGRKKFKVAANGGLP</sequence>
<feature type="transmembrane region" description="Helical" evidence="7">
    <location>
        <begin position="235"/>
        <end position="253"/>
    </location>
</feature>
<evidence type="ECO:0000256" key="6">
    <source>
        <dbReference type="SAM" id="MobiDB-lite"/>
    </source>
</evidence>
<evidence type="ECO:0000259" key="9">
    <source>
        <dbReference type="PROSITE" id="PS50850"/>
    </source>
</evidence>
<dbReference type="InterPro" id="IPR020846">
    <property type="entry name" value="MFS_dom"/>
</dbReference>
<reference evidence="10" key="1">
    <citation type="submission" date="2021-11" db="EMBL/GenBank/DDBJ databases">
        <authorList>
            <consortium name="Genoscope - CEA"/>
            <person name="William W."/>
        </authorList>
    </citation>
    <scope>NUCLEOTIDE SEQUENCE</scope>
</reference>
<dbReference type="Proteomes" id="UP000789595">
    <property type="component" value="Unassembled WGS sequence"/>
</dbReference>
<dbReference type="SUPFAM" id="SSF103473">
    <property type="entry name" value="MFS general substrate transporter"/>
    <property type="match status" value="1"/>
</dbReference>
<dbReference type="InterPro" id="IPR014002">
    <property type="entry name" value="Agenet_dom_plant"/>
</dbReference>
<evidence type="ECO:0000256" key="5">
    <source>
        <dbReference type="ARBA" id="ARBA00023136"/>
    </source>
</evidence>
<keyword evidence="3 7" id="KW-0812">Transmembrane</keyword>
<evidence type="ECO:0000313" key="11">
    <source>
        <dbReference type="Proteomes" id="UP000789595"/>
    </source>
</evidence>
<dbReference type="CDD" id="cd17330">
    <property type="entry name" value="MFS_SLC46_TetA_like"/>
    <property type="match status" value="1"/>
</dbReference>
<dbReference type="PANTHER" id="PTHR23504:SF15">
    <property type="entry name" value="MAJOR FACILITATOR SUPERFAMILY (MFS) PROFILE DOMAIN-CONTAINING PROTEIN"/>
    <property type="match status" value="1"/>
</dbReference>
<feature type="transmembrane region" description="Helical" evidence="7">
    <location>
        <begin position="111"/>
        <end position="131"/>
    </location>
</feature>
<feature type="compositionally biased region" description="Basic and acidic residues" evidence="6">
    <location>
        <begin position="716"/>
        <end position="727"/>
    </location>
</feature>
<dbReference type="Gene3D" id="1.20.1250.20">
    <property type="entry name" value="MFS general substrate transporter like domains"/>
    <property type="match status" value="1"/>
</dbReference>
<dbReference type="Pfam" id="PF07690">
    <property type="entry name" value="MFS_1"/>
    <property type="match status" value="1"/>
</dbReference>
<evidence type="ECO:0000256" key="4">
    <source>
        <dbReference type="ARBA" id="ARBA00022989"/>
    </source>
</evidence>
<evidence type="ECO:0000256" key="7">
    <source>
        <dbReference type="SAM" id="Phobius"/>
    </source>
</evidence>
<gene>
    <name evidence="10" type="ORF">PECAL_1P29160</name>
</gene>
<dbReference type="InterPro" id="IPR002999">
    <property type="entry name" value="Tudor"/>
</dbReference>
<evidence type="ECO:0000256" key="3">
    <source>
        <dbReference type="ARBA" id="ARBA00022692"/>
    </source>
</evidence>
<evidence type="ECO:0008006" key="12">
    <source>
        <dbReference type="Google" id="ProtNLM"/>
    </source>
</evidence>
<evidence type="ECO:0000313" key="10">
    <source>
        <dbReference type="EMBL" id="CAH0366424.1"/>
    </source>
</evidence>
<comment type="caution">
    <text evidence="10">The sequence shown here is derived from an EMBL/GenBank/DDBJ whole genome shotgun (WGS) entry which is preliminary data.</text>
</comment>
<feature type="transmembrane region" description="Helical" evidence="7">
    <location>
        <begin position="306"/>
        <end position="333"/>
    </location>
</feature>
<keyword evidence="2" id="KW-0813">Transport</keyword>
<dbReference type="AlphaFoldDB" id="A0A8J2SDB2"/>
<feature type="domain" description="Major facilitator superfamily (MFS) profile" evidence="9">
    <location>
        <begin position="16"/>
        <end position="438"/>
    </location>
</feature>
<feature type="region of interest" description="Disordered" evidence="6">
    <location>
        <begin position="713"/>
        <end position="749"/>
    </location>
</feature>
<name>A0A8J2SDB2_9STRA</name>
<keyword evidence="5 7" id="KW-0472">Membrane</keyword>
<dbReference type="SMART" id="SM00333">
    <property type="entry name" value="TUDOR"/>
    <property type="match status" value="2"/>
</dbReference>
<dbReference type="PROSITE" id="PS50850">
    <property type="entry name" value="MFS"/>
    <property type="match status" value="1"/>
</dbReference>
<feature type="transmembrane region" description="Helical" evidence="7">
    <location>
        <begin position="54"/>
        <end position="74"/>
    </location>
</feature>
<dbReference type="OrthoDB" id="79171at2759"/>
<dbReference type="SUPFAM" id="SSF63748">
    <property type="entry name" value="Tudor/PWWP/MBT"/>
    <property type="match status" value="2"/>
</dbReference>
<proteinExistence type="predicted"/>
<evidence type="ECO:0000259" key="8">
    <source>
        <dbReference type="PROSITE" id="PS50304"/>
    </source>
</evidence>
<dbReference type="PANTHER" id="PTHR23504">
    <property type="entry name" value="MAJOR FACILITATOR SUPERFAMILY DOMAIN-CONTAINING PROTEIN 10"/>
    <property type="match status" value="1"/>
</dbReference>
<comment type="subcellular location">
    <subcellularLocation>
        <location evidence="1">Membrane</location>
        <topology evidence="1">Multi-pass membrane protein</topology>
    </subcellularLocation>
</comment>
<dbReference type="InterPro" id="IPR036259">
    <property type="entry name" value="MFS_trans_sf"/>
</dbReference>